<protein>
    <submittedName>
        <fullName evidence="3">Acyltransferase</fullName>
    </submittedName>
</protein>
<feature type="transmembrane region" description="Helical" evidence="1">
    <location>
        <begin position="41"/>
        <end position="70"/>
    </location>
</feature>
<organism evidence="3 4">
    <name type="scientific">Aestuariibaculum suncheonense</name>
    <dbReference type="NCBI Taxonomy" id="1028745"/>
    <lineage>
        <taxon>Bacteria</taxon>
        <taxon>Pseudomonadati</taxon>
        <taxon>Bacteroidota</taxon>
        <taxon>Flavobacteriia</taxon>
        <taxon>Flavobacteriales</taxon>
        <taxon>Flavobacteriaceae</taxon>
    </lineage>
</organism>
<keyword evidence="1" id="KW-1133">Transmembrane helix</keyword>
<feature type="transmembrane region" description="Helical" evidence="1">
    <location>
        <begin position="149"/>
        <end position="165"/>
    </location>
</feature>
<reference evidence="3" key="1">
    <citation type="journal article" date="2013" name="Int. J. Syst. Evol. Microbiol.">
        <title>Aestuariibaculum suncheonense gen. nov., sp. nov., a marine bacterium of the family Flavobacteriaceae isolated from a tidal flat and emended descriptions of the genera Gaetbulibacter and Tamlana.</title>
        <authorList>
            <person name="Jeong S.H."/>
            <person name="Park M.S."/>
            <person name="Jin H.M."/>
            <person name="Lee K."/>
            <person name="Park W."/>
            <person name="Jeon C.O."/>
        </authorList>
    </citation>
    <scope>NUCLEOTIDE SEQUENCE</scope>
    <source>
        <strain evidence="3">SC17</strain>
    </source>
</reference>
<feature type="transmembrane region" description="Helical" evidence="1">
    <location>
        <begin position="172"/>
        <end position="192"/>
    </location>
</feature>
<dbReference type="GO" id="GO:0016020">
    <property type="term" value="C:membrane"/>
    <property type="evidence" value="ECO:0007669"/>
    <property type="project" value="TreeGrafter"/>
</dbReference>
<evidence type="ECO:0000313" key="3">
    <source>
        <dbReference type="EMBL" id="MBD0836900.1"/>
    </source>
</evidence>
<feature type="transmembrane region" description="Helical" evidence="1">
    <location>
        <begin position="309"/>
        <end position="329"/>
    </location>
</feature>
<keyword evidence="4" id="KW-1185">Reference proteome</keyword>
<comment type="caution">
    <text evidence="3">The sequence shown here is derived from an EMBL/GenBank/DDBJ whole genome shotgun (WGS) entry which is preliminary data.</text>
</comment>
<dbReference type="PANTHER" id="PTHR23028:SF53">
    <property type="entry name" value="ACYL_TRANSF_3 DOMAIN-CONTAINING PROTEIN"/>
    <property type="match status" value="1"/>
</dbReference>
<sequence>MTIIIDSRHRILGLDAIRALAILLVLFSHSTLLLFPNENTLVLTAIRFLGTIGVDLFFVLSGYLIGGIILKQLEAGKTSLNDFIYFWIRRWFRTLPNYFLVLVLNILLFYFFSGEIINGLGNYFLFLQNFVTPQPDFFTESWSLSIEEYAYIIGPLLLYLIIRLIKPVNKRIWFLWVSVLLIITSAIMRYNFHINHSILSDGAWSGGLRKVVIYRLDSIYFGFVFIYLMNKYRSAFERYTKTMFVLGFGVFLSTHILIALLGLTPVNTPLFFNVFYLPILSVCLLLLFPSLITIDTFNYVKLLITKLSIISYALYLLNYSVILLTIQHFTDVCEASLTVKIITLLTYWSLSIYLSHLLYTYFEKPMMNLRDKPFFKRILS</sequence>
<dbReference type="InterPro" id="IPR002656">
    <property type="entry name" value="Acyl_transf_3_dom"/>
</dbReference>
<feature type="transmembrane region" description="Helical" evidence="1">
    <location>
        <begin position="242"/>
        <end position="263"/>
    </location>
</feature>
<gene>
    <name evidence="3" type="ORF">ICJ84_15800</name>
</gene>
<dbReference type="Proteomes" id="UP000602057">
    <property type="component" value="Unassembled WGS sequence"/>
</dbReference>
<feature type="domain" description="Acyltransferase 3" evidence="2">
    <location>
        <begin position="12"/>
        <end position="332"/>
    </location>
</feature>
<evidence type="ECO:0000313" key="4">
    <source>
        <dbReference type="Proteomes" id="UP000602057"/>
    </source>
</evidence>
<feature type="transmembrane region" description="Helical" evidence="1">
    <location>
        <begin position="91"/>
        <end position="112"/>
    </location>
</feature>
<dbReference type="AlphaFoldDB" id="A0A8J6QIH0"/>
<feature type="transmembrane region" description="Helical" evidence="1">
    <location>
        <begin position="341"/>
        <end position="362"/>
    </location>
</feature>
<feature type="transmembrane region" description="Helical" evidence="1">
    <location>
        <begin position="275"/>
        <end position="297"/>
    </location>
</feature>
<dbReference type="PANTHER" id="PTHR23028">
    <property type="entry name" value="ACETYLTRANSFERASE"/>
    <property type="match status" value="1"/>
</dbReference>
<keyword evidence="3" id="KW-0808">Transferase</keyword>
<evidence type="ECO:0000256" key="1">
    <source>
        <dbReference type="SAM" id="Phobius"/>
    </source>
</evidence>
<proteinExistence type="predicted"/>
<name>A0A8J6QIH0_9FLAO</name>
<feature type="transmembrane region" description="Helical" evidence="1">
    <location>
        <begin position="212"/>
        <end position="230"/>
    </location>
</feature>
<keyword evidence="1" id="KW-0472">Membrane</keyword>
<accession>A0A8J6QIH0</accession>
<dbReference type="Pfam" id="PF01757">
    <property type="entry name" value="Acyl_transf_3"/>
    <property type="match status" value="1"/>
</dbReference>
<dbReference type="EMBL" id="JACVXC010000008">
    <property type="protein sequence ID" value="MBD0836900.1"/>
    <property type="molecule type" value="Genomic_DNA"/>
</dbReference>
<dbReference type="InterPro" id="IPR050879">
    <property type="entry name" value="Acyltransferase_3"/>
</dbReference>
<keyword evidence="3" id="KW-0012">Acyltransferase</keyword>
<dbReference type="GO" id="GO:0016747">
    <property type="term" value="F:acyltransferase activity, transferring groups other than amino-acyl groups"/>
    <property type="evidence" value="ECO:0007669"/>
    <property type="project" value="InterPro"/>
</dbReference>
<feature type="transmembrane region" description="Helical" evidence="1">
    <location>
        <begin position="12"/>
        <end position="35"/>
    </location>
</feature>
<dbReference type="GO" id="GO:0000271">
    <property type="term" value="P:polysaccharide biosynthetic process"/>
    <property type="evidence" value="ECO:0007669"/>
    <property type="project" value="TreeGrafter"/>
</dbReference>
<reference evidence="3" key="2">
    <citation type="submission" date="2020-09" db="EMBL/GenBank/DDBJ databases">
        <authorList>
            <person name="Wu Z."/>
        </authorList>
    </citation>
    <scope>NUCLEOTIDE SEQUENCE</scope>
    <source>
        <strain evidence="3">SC17</strain>
    </source>
</reference>
<keyword evidence="1" id="KW-0812">Transmembrane</keyword>
<evidence type="ECO:0000259" key="2">
    <source>
        <dbReference type="Pfam" id="PF01757"/>
    </source>
</evidence>